<evidence type="ECO:0000313" key="6">
    <source>
        <dbReference type="Proteomes" id="UP000232163"/>
    </source>
</evidence>
<feature type="domain" description="VOC" evidence="4">
    <location>
        <begin position="23"/>
        <end position="152"/>
    </location>
</feature>
<dbReference type="RefSeq" id="WP_100002165.1">
    <property type="nucleotide sequence ID" value="NZ_CP017941.1"/>
</dbReference>
<evidence type="ECO:0000256" key="1">
    <source>
        <dbReference type="ARBA" id="ARBA00011051"/>
    </source>
</evidence>
<keyword evidence="6" id="KW-1185">Reference proteome</keyword>
<dbReference type="OrthoDB" id="284897at2"/>
<dbReference type="GO" id="GO:0046677">
    <property type="term" value="P:response to antibiotic"/>
    <property type="evidence" value="ECO:0007669"/>
    <property type="project" value="UniProtKB-KW"/>
</dbReference>
<dbReference type="CDD" id="cd08349">
    <property type="entry name" value="BLMA_like"/>
    <property type="match status" value="1"/>
</dbReference>
<proteinExistence type="inferred from homology"/>
<dbReference type="Proteomes" id="UP000232163">
    <property type="component" value="Unassembled WGS sequence"/>
</dbReference>
<dbReference type="EMBL" id="MZMT01000031">
    <property type="protein sequence ID" value="PIO44454.1"/>
    <property type="molecule type" value="Genomic_DNA"/>
</dbReference>
<dbReference type="Pfam" id="PF00903">
    <property type="entry name" value="Glyoxalase"/>
    <property type="match status" value="1"/>
</dbReference>
<evidence type="ECO:0000256" key="3">
    <source>
        <dbReference type="ARBA" id="ARBA00023251"/>
    </source>
</evidence>
<dbReference type="InterPro" id="IPR004360">
    <property type="entry name" value="Glyas_Fos-R_dOase_dom"/>
</dbReference>
<dbReference type="InterPro" id="IPR029068">
    <property type="entry name" value="Glyas_Bleomycin-R_OHBP_Dase"/>
</dbReference>
<evidence type="ECO:0000256" key="2">
    <source>
        <dbReference type="ARBA" id="ARBA00021572"/>
    </source>
</evidence>
<dbReference type="InterPro" id="IPR037523">
    <property type="entry name" value="VOC_core"/>
</dbReference>
<dbReference type="SUPFAM" id="SSF54593">
    <property type="entry name" value="Glyoxalase/Bleomycin resistance protein/Dihydroxybiphenyl dioxygenase"/>
    <property type="match status" value="1"/>
</dbReference>
<evidence type="ECO:0000259" key="4">
    <source>
        <dbReference type="PROSITE" id="PS51819"/>
    </source>
</evidence>
<protein>
    <recommendedName>
        <fullName evidence="2">Bleomycin resistance protein</fullName>
    </recommendedName>
</protein>
<dbReference type="InterPro" id="IPR000335">
    <property type="entry name" value="Bleomycin-R"/>
</dbReference>
<name>A0A2N9VY86_9HYPH</name>
<dbReference type="Gene3D" id="3.10.180.10">
    <property type="entry name" value="2,3-Dihydroxybiphenyl 1,2-Dioxygenase, domain 1"/>
    <property type="match status" value="1"/>
</dbReference>
<gene>
    <name evidence="5" type="ORF">B5P45_12845</name>
</gene>
<dbReference type="AlphaFoldDB" id="A0A2N9VY86"/>
<comment type="caution">
    <text evidence="5">The sequence shown here is derived from an EMBL/GenBank/DDBJ whole genome shotgun (WGS) entry which is preliminary data.</text>
</comment>
<sequence length="159" mass="17906">MTTTLSQTERNKADGTGRAPTGGFNALVPELDVLDIEISLTFWCRLLGFKVAYDRPAAKFAYLEREGAQIMLCQVNGEWLTGTLEKPFGRGVNFQIEVQNIDPIIIALDKAHWPLFREAKESWYRIGEDQESGSKEFLVQDPNGYLLRLSQSLGTRPVL</sequence>
<evidence type="ECO:0000313" key="5">
    <source>
        <dbReference type="EMBL" id="PIO44454.1"/>
    </source>
</evidence>
<comment type="similarity">
    <text evidence="1">Belongs to the bleomycin resistance protein family.</text>
</comment>
<accession>A0A2N9VY86</accession>
<dbReference type="PROSITE" id="PS51819">
    <property type="entry name" value="VOC"/>
    <property type="match status" value="1"/>
</dbReference>
<keyword evidence="3" id="KW-0046">Antibiotic resistance</keyword>
<reference evidence="5 6" key="1">
    <citation type="journal article" date="2017" name="Int J Environ Stud">
        <title>Does the Miocene-Pliocene relict legume Oxytropis triphylla form nitrogen-fixing nodules with a combination of bacterial strains?</title>
        <authorList>
            <person name="Safronova V."/>
            <person name="Belimov A."/>
            <person name="Sazanova A."/>
            <person name="Kuznetsova I."/>
            <person name="Popova J."/>
            <person name="Andronov E."/>
            <person name="Verkhozina A."/>
            <person name="Tikhonovich I."/>
        </authorList>
    </citation>
    <scope>NUCLEOTIDE SEQUENCE [LARGE SCALE GENOMIC DNA]</scope>
    <source>
        <strain evidence="5 6">Tri-38</strain>
    </source>
</reference>
<organism evidence="5 6">
    <name type="scientific">Phyllobacterium zundukense</name>
    <dbReference type="NCBI Taxonomy" id="1867719"/>
    <lineage>
        <taxon>Bacteria</taxon>
        <taxon>Pseudomonadati</taxon>
        <taxon>Pseudomonadota</taxon>
        <taxon>Alphaproteobacteria</taxon>
        <taxon>Hyphomicrobiales</taxon>
        <taxon>Phyllobacteriaceae</taxon>
        <taxon>Phyllobacterium</taxon>
    </lineage>
</organism>